<dbReference type="SUPFAM" id="SSF56954">
    <property type="entry name" value="Outer membrane efflux proteins (OEP)"/>
    <property type="match status" value="1"/>
</dbReference>
<name>A0A917EAZ7_9SPHN</name>
<evidence type="ECO:0000313" key="7">
    <source>
        <dbReference type="EMBL" id="GGE16179.1"/>
    </source>
</evidence>
<dbReference type="GO" id="GO:0015562">
    <property type="term" value="F:efflux transmembrane transporter activity"/>
    <property type="evidence" value="ECO:0007669"/>
    <property type="project" value="InterPro"/>
</dbReference>
<keyword evidence="6" id="KW-0732">Signal</keyword>
<dbReference type="Proteomes" id="UP000635071">
    <property type="component" value="Unassembled WGS sequence"/>
</dbReference>
<keyword evidence="3" id="KW-0812">Transmembrane</keyword>
<keyword evidence="8" id="KW-1185">Reference proteome</keyword>
<sequence>MPTALLAGGFAALVMAAPVEAQALMRAAPMLVLPLPEGKPDAIDFGADPLLGFLAQGSDAAGFRAAIKAAVAQYPAWGEAEAVTEQAQAARREARSALFPALGVSLIAARSLARDFEGNSAIVESLVPRGRTDAQISADQLLWDFGATSSRIAGASARIRAARAEAGDSAATTALAAIAAWYQVLGYQSLADLSDALVERHRGILADTRTRAAAGLGTGGDTARAEATLAEAIGAALRNQRSLTAVRARYRVLFGREAPARPERPDRPVSVAADAAAAAGMSHNVPAVRAAMAAAEAGRAEARAVRGDTLPRLSGGVAGTRYDAFGSGSNYDVRGQLVLRQSLSVGGAETARVAQARARARGAEFAGDRVVAEAERAAETAFADDAILGGAVPVLGDSYRANRRARDAMAEQFRLSRGSLIELLRAEQDYFAAAQALLQGNIERDVARYTLMARTGELLPLLAISFEIPAKGA</sequence>
<keyword evidence="5" id="KW-0998">Cell outer membrane</keyword>
<protein>
    <recommendedName>
        <fullName evidence="9">Type I secretion protein TolC</fullName>
    </recommendedName>
</protein>
<dbReference type="GO" id="GO:0015288">
    <property type="term" value="F:porin activity"/>
    <property type="evidence" value="ECO:0007669"/>
    <property type="project" value="TreeGrafter"/>
</dbReference>
<feature type="signal peptide" evidence="6">
    <location>
        <begin position="1"/>
        <end position="21"/>
    </location>
</feature>
<organism evidence="7 8">
    <name type="scientific">Sandarakinorhabdus glacialis</name>
    <dbReference type="NCBI Taxonomy" id="1614636"/>
    <lineage>
        <taxon>Bacteria</taxon>
        <taxon>Pseudomonadati</taxon>
        <taxon>Pseudomonadota</taxon>
        <taxon>Alphaproteobacteria</taxon>
        <taxon>Sphingomonadales</taxon>
        <taxon>Sphingosinicellaceae</taxon>
        <taxon>Sandarakinorhabdus</taxon>
    </lineage>
</organism>
<dbReference type="Gene3D" id="1.20.1600.10">
    <property type="entry name" value="Outer membrane efflux proteins (OEP)"/>
    <property type="match status" value="1"/>
</dbReference>
<evidence type="ECO:0000313" key="8">
    <source>
        <dbReference type="Proteomes" id="UP000635071"/>
    </source>
</evidence>
<comment type="subcellular location">
    <subcellularLocation>
        <location evidence="1">Cell outer membrane</location>
    </subcellularLocation>
</comment>
<dbReference type="EMBL" id="BMJM01000008">
    <property type="protein sequence ID" value="GGE16179.1"/>
    <property type="molecule type" value="Genomic_DNA"/>
</dbReference>
<evidence type="ECO:0000256" key="2">
    <source>
        <dbReference type="ARBA" id="ARBA00022452"/>
    </source>
</evidence>
<dbReference type="RefSeq" id="WP_188763133.1">
    <property type="nucleotide sequence ID" value="NZ_BMJM01000008.1"/>
</dbReference>
<dbReference type="AlphaFoldDB" id="A0A917EAZ7"/>
<evidence type="ECO:0000256" key="3">
    <source>
        <dbReference type="ARBA" id="ARBA00022692"/>
    </source>
</evidence>
<comment type="caution">
    <text evidence="7">The sequence shown here is derived from an EMBL/GenBank/DDBJ whole genome shotgun (WGS) entry which is preliminary data.</text>
</comment>
<dbReference type="GO" id="GO:1990281">
    <property type="term" value="C:efflux pump complex"/>
    <property type="evidence" value="ECO:0007669"/>
    <property type="project" value="TreeGrafter"/>
</dbReference>
<dbReference type="PANTHER" id="PTHR30026">
    <property type="entry name" value="OUTER MEMBRANE PROTEIN TOLC"/>
    <property type="match status" value="1"/>
</dbReference>
<proteinExistence type="predicted"/>
<evidence type="ECO:0000256" key="1">
    <source>
        <dbReference type="ARBA" id="ARBA00004442"/>
    </source>
</evidence>
<evidence type="ECO:0000256" key="6">
    <source>
        <dbReference type="SAM" id="SignalP"/>
    </source>
</evidence>
<evidence type="ECO:0000256" key="4">
    <source>
        <dbReference type="ARBA" id="ARBA00023136"/>
    </source>
</evidence>
<dbReference type="InterPro" id="IPR051906">
    <property type="entry name" value="TolC-like"/>
</dbReference>
<dbReference type="PANTHER" id="PTHR30026:SF22">
    <property type="entry name" value="OUTER MEMBRANE EFFLUX PROTEIN"/>
    <property type="match status" value="1"/>
</dbReference>
<evidence type="ECO:0008006" key="9">
    <source>
        <dbReference type="Google" id="ProtNLM"/>
    </source>
</evidence>
<accession>A0A917EAZ7</accession>
<keyword evidence="4" id="KW-0472">Membrane</keyword>
<evidence type="ECO:0000256" key="5">
    <source>
        <dbReference type="ARBA" id="ARBA00023237"/>
    </source>
</evidence>
<gene>
    <name evidence="7" type="ORF">GCM10011529_23240</name>
</gene>
<reference evidence="7" key="2">
    <citation type="submission" date="2020-09" db="EMBL/GenBank/DDBJ databases">
        <authorList>
            <person name="Sun Q."/>
            <person name="Zhou Y."/>
        </authorList>
    </citation>
    <scope>NUCLEOTIDE SEQUENCE</scope>
    <source>
        <strain evidence="7">CGMCC 1.15519</strain>
    </source>
</reference>
<dbReference type="GO" id="GO:0009279">
    <property type="term" value="C:cell outer membrane"/>
    <property type="evidence" value="ECO:0007669"/>
    <property type="project" value="UniProtKB-SubCell"/>
</dbReference>
<reference evidence="7" key="1">
    <citation type="journal article" date="2014" name="Int. J. Syst. Evol. Microbiol.">
        <title>Complete genome sequence of Corynebacterium casei LMG S-19264T (=DSM 44701T), isolated from a smear-ripened cheese.</title>
        <authorList>
            <consortium name="US DOE Joint Genome Institute (JGI-PGF)"/>
            <person name="Walter F."/>
            <person name="Albersmeier A."/>
            <person name="Kalinowski J."/>
            <person name="Ruckert C."/>
        </authorList>
    </citation>
    <scope>NUCLEOTIDE SEQUENCE</scope>
    <source>
        <strain evidence="7">CGMCC 1.15519</strain>
    </source>
</reference>
<keyword evidence="2" id="KW-1134">Transmembrane beta strand</keyword>
<feature type="chain" id="PRO_5036696028" description="Type I secretion protein TolC" evidence="6">
    <location>
        <begin position="22"/>
        <end position="473"/>
    </location>
</feature>